<dbReference type="PROSITE" id="PS50261">
    <property type="entry name" value="G_PROTEIN_RECEP_F2_4"/>
    <property type="match status" value="1"/>
</dbReference>
<dbReference type="InterPro" id="IPR017983">
    <property type="entry name" value="GPCR_2_secretin-like_CS"/>
</dbReference>
<dbReference type="InterPro" id="IPR000832">
    <property type="entry name" value="GPCR_2_secretin-like"/>
</dbReference>
<evidence type="ECO:0000259" key="23">
    <source>
        <dbReference type="PROSITE" id="PS50261"/>
    </source>
</evidence>
<dbReference type="Pfam" id="PF02793">
    <property type="entry name" value="HRM"/>
    <property type="match status" value="1"/>
</dbReference>
<evidence type="ECO:0000256" key="19">
    <source>
        <dbReference type="SAM" id="Phobius"/>
    </source>
</evidence>
<feature type="transmembrane region" description="Helical" evidence="19">
    <location>
        <begin position="997"/>
        <end position="1016"/>
    </location>
</feature>
<dbReference type="InterPro" id="IPR011604">
    <property type="entry name" value="PDDEXK-like_dom_sf"/>
</dbReference>
<evidence type="ECO:0000256" key="7">
    <source>
        <dbReference type="ARBA" id="ARBA00022737"/>
    </source>
</evidence>
<feature type="transmembrane region" description="Helical" evidence="19">
    <location>
        <begin position="929"/>
        <end position="946"/>
    </location>
</feature>
<comment type="subcellular location">
    <subcellularLocation>
        <location evidence="1">Cell membrane</location>
        <topology evidence="1">Multi-pass membrane protein</topology>
    </subcellularLocation>
    <subcellularLocation>
        <location evidence="16">Synaptic cell membrane</location>
    </subcellularLocation>
</comment>
<feature type="region of interest" description="Disordered" evidence="18">
    <location>
        <begin position="1727"/>
        <end position="1756"/>
    </location>
</feature>
<dbReference type="Pfam" id="PF01825">
    <property type="entry name" value="GPS"/>
    <property type="match status" value="1"/>
</dbReference>
<dbReference type="PANTHER" id="PTHR12011">
    <property type="entry name" value="ADHESION G-PROTEIN COUPLED RECEPTOR"/>
    <property type="match status" value="1"/>
</dbReference>
<keyword evidence="13" id="KW-0675">Receptor</keyword>
<dbReference type="FunFam" id="2.60.220.50:FF:000001">
    <property type="entry name" value="Adhesion G protein-coupled receptor L2"/>
    <property type="match status" value="1"/>
</dbReference>
<feature type="compositionally biased region" description="Gly residues" evidence="18">
    <location>
        <begin position="1467"/>
        <end position="1477"/>
    </location>
</feature>
<dbReference type="Pfam" id="PF02191">
    <property type="entry name" value="OLF"/>
    <property type="match status" value="1"/>
</dbReference>
<feature type="compositionally biased region" description="Low complexity" evidence="18">
    <location>
        <begin position="445"/>
        <end position="461"/>
    </location>
</feature>
<name>A0AAN8LJL1_9TELE</name>
<comment type="caution">
    <text evidence="25">The sequence shown here is derived from an EMBL/GenBank/DDBJ whole genome shotgun (WGS) entry which is preliminary data.</text>
</comment>
<dbReference type="SMART" id="SM00303">
    <property type="entry name" value="GPS"/>
    <property type="match status" value="1"/>
</dbReference>
<dbReference type="GO" id="GO:0016524">
    <property type="term" value="F:latrotoxin receptor activity"/>
    <property type="evidence" value="ECO:0007669"/>
    <property type="project" value="TreeGrafter"/>
</dbReference>
<sequence length="1831" mass="202891">MRYTEQRRKEIGGIKDHSHREGMSGGALSTTLCLLTTPRFPLIPSSSMALSLWLLCTCAVTSLLIAPSAQALSRSAMPFGLMRRELACEGYPIELRCPGSDVIMIETANYGRTDDKICDADPFQMENVQCYLPDAFKIMSQRCNNRTQCVVVAGSDVFPDPCPGTYKYLEIQYECVPYIFVCPGTLLRVQAASSLQEAEHQSGAWCKDPLQSGDRLYVMPWTPYRTDMLYEYASWDDFRQNRATTTYKLPNRVDGTGFVVYDGAVFYNKERTRNMVKYDLRTRIKSGEAIIANANYHDTSPYRWGGKSDIDLAVDENGLWVIYATESNNGRLVVSQVNPYTLRFEGTWETSFDKRLASNAFMACGVLYAVRSVYQDDDSEAGGDLILYAYNTNRAREEPVHIPFPNPYQYVSSVDYNPRDNQLYIWNNYNVLRYPLEFGPPDPTTGPLTTTQVTSTTPARPFTSSSSPATTRPLAPTSHPIGAINKGPDLRPITATVPVTRRPPRPPVHGPEPQVCEARVARGVQWPSTQRGETVDRPCPKGSLGIASFQCLAAPVMWNPRGPDLSNCTSPWVNQVAQKIKSGENAANIAGELVNHTRGRIHAGDVSSSVRLLEQLLDILDAQLQALRPGNKESAARNYNKLQKRERTCRAYIQAVVQTVDNLLRTEALESWQDMNTTEQAHTATMLLDVLEKGAFLLANNMYGNLFTDRAPNIDLDVHVLNTEMDLQDLSFPQNYVSDSTIQLSASTIKQYSRNGQVKVVFVLYKNLGSFLSTENATVKMELEAAPGERGLAVNSHIIAASINKESSRVFLTEPVVFTLKHLQLENHYSPNCSFWNYSERSMTGQWSSQGCRLLDTNSTHTTCSCSHLTNFAVLMAHHQPDYPGRMHELILFVITWVGIVISLVCLAICISTFCFLRGLQTDRNTIHKNLCINLFIAELLFLIGIDKTQYHIACPIFAGLLHFFFLAAFSWMCLEGVQLYLLLVEVFESEYSRKKYYYLCGYCFPALVVGISAAIDYRSYGTKKACWLRVDNYFIWSFIGPVSFVIMLNLVFLMITVHKMTRNSSALKPDSSRLDNIKSWAIGAIALLFLLGLTWSFGLLFINENTVIMAYLFTTFNAFQGMFIFIFHCALQKKVHKEYSKCLRHSYCCSRTSTTSSHGSLKNSALRANNRYYTGSQARHAAAHRQSRIRRMWNDTVRKQTESSFMAGDINSTPSLNRATMGNHLLTNPVLQTRTGTSPYNTLLAESFTPPSPGVFNSTGTFRDPKNTLCKARDPCGMDTLPLNGNFNNSYSLRSVGPGGGGGGSCDFLGGGMGGADSPPPLLNPRGSETLGGDGIRRNLSDAAAFEKMIISELVHNNLRGGGAGGGDRVCGSLARGPPHGGVGRGGGVAVPEPSISLDDNEDFLSREGGRQRTPQDVELLYKALEEPLLLQRAQSVLYQSDPEESESYTADLTESLGHSGHSGHSAGGQGSGGQGPDSPARDSLYTSITNLRDSPYPDSSPEPLEVVPRSAQPPEELYYSSGRPALGSRGAPMQTFYQAPPPRRPSREGEGHPGQEPAHSEGDGQMQLVTSLRGCDAVSSRFRGNAATRYGKDNELMDSQWLEDCGYSVDHRGTVVRVEEPWLSASPDGVLNSKELLKIKCPVMGKGCDSLDDVFNGKACDVKVVEGTPQLQPRGPRGNYMQVQIGWLAEPSVRAEPTPRTHARKRMTGQAPCYAELRYRQGLAYRGRKERGSSAPRSRPDQGRNREAERVWSRRNAHPAPTLITDCEAPFSHDLITWTEEVDAGRMGLHWYIQIDVEDSSNGIEEYTTSVTGFVNKCIDDVVPTVTTN</sequence>
<keyword evidence="12 17" id="KW-1015">Disulfide bond</keyword>
<dbReference type="InterPro" id="IPR000203">
    <property type="entry name" value="GPS"/>
</dbReference>
<dbReference type="InterPro" id="IPR032471">
    <property type="entry name" value="AGRL2-4_GAIN_subdom_A"/>
</dbReference>
<dbReference type="InterPro" id="IPR036445">
    <property type="entry name" value="GPCR_2_extracell_dom_sf"/>
</dbReference>
<evidence type="ECO:0000256" key="9">
    <source>
        <dbReference type="ARBA" id="ARBA00023018"/>
    </source>
</evidence>
<feature type="domain" description="Olfactomedin-like" evidence="24">
    <location>
        <begin position="181"/>
        <end position="440"/>
    </location>
</feature>
<dbReference type="CDD" id="cd22844">
    <property type="entry name" value="Gal_Rha_Lectin_LPHN1"/>
    <property type="match status" value="1"/>
</dbReference>
<dbReference type="InterPro" id="IPR046338">
    <property type="entry name" value="GAIN_dom_sf"/>
</dbReference>
<dbReference type="Proteomes" id="UP001356427">
    <property type="component" value="Unassembled WGS sequence"/>
</dbReference>
<dbReference type="PROSITE" id="PS00650">
    <property type="entry name" value="G_PROTEIN_RECEP_F2_2"/>
    <property type="match status" value="1"/>
</dbReference>
<feature type="region of interest" description="Disordered" evidence="18">
    <location>
        <begin position="1371"/>
        <end position="1414"/>
    </location>
</feature>
<dbReference type="InterPro" id="IPR031234">
    <property type="entry name" value="Latrophilin-1_TM"/>
</dbReference>
<feature type="compositionally biased region" description="Basic and acidic residues" evidence="18">
    <location>
        <begin position="1547"/>
        <end position="1564"/>
    </location>
</feature>
<evidence type="ECO:0000259" key="21">
    <source>
        <dbReference type="PROSITE" id="PS50227"/>
    </source>
</evidence>
<feature type="transmembrane region" description="Helical" evidence="19">
    <location>
        <begin position="958"/>
        <end position="985"/>
    </location>
</feature>
<keyword evidence="15" id="KW-0807">Transducer</keyword>
<keyword evidence="5 19" id="KW-0812">Transmembrane</keyword>
<dbReference type="SMART" id="SM00008">
    <property type="entry name" value="HormR"/>
    <property type="match status" value="1"/>
</dbReference>
<evidence type="ECO:0000256" key="12">
    <source>
        <dbReference type="ARBA" id="ARBA00023157"/>
    </source>
</evidence>
<proteinExistence type="inferred from homology"/>
<feature type="compositionally biased region" description="Basic and acidic residues" evidence="18">
    <location>
        <begin position="1405"/>
        <end position="1414"/>
    </location>
</feature>
<dbReference type="GO" id="GO:0030424">
    <property type="term" value="C:axon"/>
    <property type="evidence" value="ECO:0007669"/>
    <property type="project" value="TreeGrafter"/>
</dbReference>
<dbReference type="GO" id="GO:0004930">
    <property type="term" value="F:G protein-coupled receptor activity"/>
    <property type="evidence" value="ECO:0007669"/>
    <property type="project" value="UniProtKB-KW"/>
</dbReference>
<feature type="domain" description="G-protein coupled receptors family 2 profile 2" evidence="23">
    <location>
        <begin position="892"/>
        <end position="1133"/>
    </location>
</feature>
<evidence type="ECO:0000256" key="6">
    <source>
        <dbReference type="ARBA" id="ARBA00022729"/>
    </source>
</evidence>
<dbReference type="Pfam" id="PF02140">
    <property type="entry name" value="SUEL_Lectin"/>
    <property type="match status" value="1"/>
</dbReference>
<keyword evidence="11 19" id="KW-0472">Membrane</keyword>
<evidence type="ECO:0000256" key="13">
    <source>
        <dbReference type="ARBA" id="ARBA00023170"/>
    </source>
</evidence>
<keyword evidence="8 19" id="KW-1133">Transmembrane helix</keyword>
<feature type="domain" description="SUEL-type lectin" evidence="22">
    <location>
        <begin position="87"/>
        <end position="176"/>
    </location>
</feature>
<feature type="disulfide bond" evidence="17">
    <location>
        <begin position="182"/>
        <end position="364"/>
    </location>
</feature>
<dbReference type="CDD" id="cd16007">
    <property type="entry name" value="7tmB2_Latrophilin-1"/>
    <property type="match status" value="1"/>
</dbReference>
<dbReference type="PROSITE" id="PS50228">
    <property type="entry name" value="SUEL_LECTIN"/>
    <property type="match status" value="1"/>
</dbReference>
<dbReference type="GO" id="GO:0007189">
    <property type="term" value="P:adenylate cyclase-activating G protein-coupled receptor signaling pathway"/>
    <property type="evidence" value="ECO:0007669"/>
    <property type="project" value="TreeGrafter"/>
</dbReference>
<dbReference type="SMART" id="SM00284">
    <property type="entry name" value="OLF"/>
    <property type="match status" value="1"/>
</dbReference>
<feature type="compositionally biased region" description="Basic and acidic residues" evidence="18">
    <location>
        <begin position="1740"/>
        <end position="1754"/>
    </location>
</feature>
<keyword evidence="14" id="KW-0325">Glycoprotein</keyword>
<feature type="region of interest" description="Disordered" evidence="18">
    <location>
        <begin position="1455"/>
        <end position="1564"/>
    </location>
</feature>
<evidence type="ECO:0000256" key="15">
    <source>
        <dbReference type="ARBA" id="ARBA00023224"/>
    </source>
</evidence>
<evidence type="ECO:0000256" key="10">
    <source>
        <dbReference type="ARBA" id="ARBA00023040"/>
    </source>
</evidence>
<evidence type="ECO:0000259" key="24">
    <source>
        <dbReference type="PROSITE" id="PS51132"/>
    </source>
</evidence>
<dbReference type="SUPFAM" id="SSF81321">
    <property type="entry name" value="Family A G protein-coupled receptor-like"/>
    <property type="match status" value="1"/>
</dbReference>
<evidence type="ECO:0000313" key="25">
    <source>
        <dbReference type="EMBL" id="KAK6312098.1"/>
    </source>
</evidence>
<organism evidence="25 26">
    <name type="scientific">Coregonus suidteri</name>
    <dbReference type="NCBI Taxonomy" id="861788"/>
    <lineage>
        <taxon>Eukaryota</taxon>
        <taxon>Metazoa</taxon>
        <taxon>Chordata</taxon>
        <taxon>Craniata</taxon>
        <taxon>Vertebrata</taxon>
        <taxon>Euteleostomi</taxon>
        <taxon>Actinopterygii</taxon>
        <taxon>Neopterygii</taxon>
        <taxon>Teleostei</taxon>
        <taxon>Protacanthopterygii</taxon>
        <taxon>Salmoniformes</taxon>
        <taxon>Salmonidae</taxon>
        <taxon>Coregoninae</taxon>
        <taxon>Coregonus</taxon>
    </lineage>
</organism>
<dbReference type="InterPro" id="IPR003924">
    <property type="entry name" value="GPCR_2_latrophilin"/>
</dbReference>
<dbReference type="Gene3D" id="4.10.1240.10">
    <property type="entry name" value="GPCR, family 2, extracellular hormone receptor domain"/>
    <property type="match status" value="1"/>
</dbReference>
<keyword evidence="26" id="KW-1185">Reference proteome</keyword>
<evidence type="ECO:0000256" key="4">
    <source>
        <dbReference type="ARBA" id="ARBA00022553"/>
    </source>
</evidence>
<feature type="transmembrane region" description="Helical" evidence="19">
    <location>
        <begin position="1036"/>
        <end position="1059"/>
    </location>
</feature>
<dbReference type="FunFam" id="1.25.40.610:FF:000001">
    <property type="entry name" value="Adhesion G protein-coupled receptor L2"/>
    <property type="match status" value="1"/>
</dbReference>
<dbReference type="PROSITE" id="PS51132">
    <property type="entry name" value="OLF"/>
    <property type="match status" value="1"/>
</dbReference>
<dbReference type="InterPro" id="IPR003112">
    <property type="entry name" value="Olfac-like_dom"/>
</dbReference>
<feature type="transmembrane region" description="Helical" evidence="19">
    <location>
        <begin position="1080"/>
        <end position="1103"/>
    </location>
</feature>
<dbReference type="PROSITE" id="PS50221">
    <property type="entry name" value="GAIN_B"/>
    <property type="match status" value="1"/>
</dbReference>
<dbReference type="GO" id="GO:0007157">
    <property type="term" value="P:heterophilic cell-cell adhesion via plasma membrane cell adhesion molecules"/>
    <property type="evidence" value="ECO:0007669"/>
    <property type="project" value="TreeGrafter"/>
</dbReference>
<dbReference type="GO" id="GO:0030246">
    <property type="term" value="F:carbohydrate binding"/>
    <property type="evidence" value="ECO:0007669"/>
    <property type="project" value="InterPro"/>
</dbReference>
<evidence type="ECO:0000256" key="2">
    <source>
        <dbReference type="ARBA" id="ARBA00007343"/>
    </source>
</evidence>
<evidence type="ECO:0000256" key="17">
    <source>
        <dbReference type="PROSITE-ProRule" id="PRU00446"/>
    </source>
</evidence>
<dbReference type="Gene3D" id="3.90.320.10">
    <property type="match status" value="1"/>
</dbReference>
<evidence type="ECO:0000256" key="18">
    <source>
        <dbReference type="SAM" id="MobiDB-lite"/>
    </source>
</evidence>
<dbReference type="Pfam" id="PF16489">
    <property type="entry name" value="GAIN"/>
    <property type="match status" value="1"/>
</dbReference>
<dbReference type="InterPro" id="IPR017981">
    <property type="entry name" value="GPCR_2-like_7TM"/>
</dbReference>
<evidence type="ECO:0000313" key="26">
    <source>
        <dbReference type="Proteomes" id="UP001356427"/>
    </source>
</evidence>
<dbReference type="PROSITE" id="PS50227">
    <property type="entry name" value="G_PROTEIN_RECEP_F2_3"/>
    <property type="match status" value="1"/>
</dbReference>
<dbReference type="FunFam" id="1.20.1070.10:FF:000011">
    <property type="entry name" value="Adhesion G protein-coupled receptor L2"/>
    <property type="match status" value="1"/>
</dbReference>
<evidence type="ECO:0000259" key="22">
    <source>
        <dbReference type="PROSITE" id="PS50228"/>
    </source>
</evidence>
<dbReference type="PRINTS" id="PR01444">
    <property type="entry name" value="LATROPHILIN"/>
</dbReference>
<dbReference type="Pfam" id="PF02354">
    <property type="entry name" value="Latrophilin"/>
    <property type="match status" value="1"/>
</dbReference>
<keyword evidence="9" id="KW-0770">Synapse</keyword>
<dbReference type="FunFam" id="4.10.1240.10:FF:000001">
    <property type="entry name" value="Adhesion G protein-coupled receptor L2"/>
    <property type="match status" value="1"/>
</dbReference>
<dbReference type="GO" id="GO:0042734">
    <property type="term" value="C:presynaptic membrane"/>
    <property type="evidence" value="ECO:0007669"/>
    <property type="project" value="TreeGrafter"/>
</dbReference>
<dbReference type="EMBL" id="JAGTTL010000015">
    <property type="protein sequence ID" value="KAK6312098.1"/>
    <property type="molecule type" value="Genomic_DNA"/>
</dbReference>
<reference evidence="25 26" key="1">
    <citation type="submission" date="2021-04" db="EMBL/GenBank/DDBJ databases">
        <authorList>
            <person name="De Guttry C."/>
            <person name="Zahm M."/>
            <person name="Klopp C."/>
            <person name="Cabau C."/>
            <person name="Louis A."/>
            <person name="Berthelot C."/>
            <person name="Parey E."/>
            <person name="Roest Crollius H."/>
            <person name="Montfort J."/>
            <person name="Robinson-Rechavi M."/>
            <person name="Bucao C."/>
            <person name="Bouchez O."/>
            <person name="Gislard M."/>
            <person name="Lluch J."/>
            <person name="Milhes M."/>
            <person name="Lampietro C."/>
            <person name="Lopez Roques C."/>
            <person name="Donnadieu C."/>
            <person name="Braasch I."/>
            <person name="Desvignes T."/>
            <person name="Postlethwait J."/>
            <person name="Bobe J."/>
            <person name="Wedekind C."/>
            <person name="Guiguen Y."/>
        </authorList>
    </citation>
    <scope>NUCLEOTIDE SEQUENCE [LARGE SCALE GENOMIC DNA]</scope>
    <source>
        <strain evidence="25">Cs_M1</strain>
        <tissue evidence="25">Blood</tissue>
    </source>
</reference>
<dbReference type="GO" id="GO:0007166">
    <property type="term" value="P:cell surface receptor signaling pathway"/>
    <property type="evidence" value="ECO:0007669"/>
    <property type="project" value="InterPro"/>
</dbReference>
<feature type="domain" description="G-protein coupled receptors family 2 profile 1" evidence="21">
    <location>
        <begin position="516"/>
        <end position="572"/>
    </location>
</feature>
<dbReference type="Gene3D" id="1.20.1070.10">
    <property type="entry name" value="Rhodopsin 7-helix transmembrane proteins"/>
    <property type="match status" value="1"/>
</dbReference>
<dbReference type="InterPro" id="IPR003334">
    <property type="entry name" value="GPCR_2_latrophilin_rcpt_C"/>
</dbReference>
<dbReference type="PRINTS" id="PR00249">
    <property type="entry name" value="GPCRSECRETIN"/>
</dbReference>
<evidence type="ECO:0000256" key="14">
    <source>
        <dbReference type="ARBA" id="ARBA00023180"/>
    </source>
</evidence>
<evidence type="ECO:0000256" key="3">
    <source>
        <dbReference type="ARBA" id="ARBA00022475"/>
    </source>
</evidence>
<feature type="transmembrane region" description="Helical" evidence="19">
    <location>
        <begin position="890"/>
        <end position="917"/>
    </location>
</feature>
<keyword evidence="10" id="KW-0297">G-protein coupled receptor</keyword>
<evidence type="ECO:0000259" key="20">
    <source>
        <dbReference type="PROSITE" id="PS50221"/>
    </source>
</evidence>
<feature type="domain" description="GAIN-B" evidence="20">
    <location>
        <begin position="712"/>
        <end position="882"/>
    </location>
</feature>
<feature type="region of interest" description="Disordered" evidence="18">
    <location>
        <begin position="442"/>
        <end position="491"/>
    </location>
</feature>
<feature type="compositionally biased region" description="Gly residues" evidence="18">
    <location>
        <begin position="1380"/>
        <end position="1390"/>
    </location>
</feature>
<evidence type="ECO:0000256" key="5">
    <source>
        <dbReference type="ARBA" id="ARBA00022692"/>
    </source>
</evidence>
<dbReference type="FunFam" id="2.60.120.740:FF:000001">
    <property type="entry name" value="Adhesion G protein-coupled receptor L2"/>
    <property type="match status" value="1"/>
</dbReference>
<keyword evidence="3" id="KW-1003">Cell membrane</keyword>
<dbReference type="Gene3D" id="1.25.40.610">
    <property type="match status" value="1"/>
</dbReference>
<dbReference type="Gene3D" id="2.60.120.740">
    <property type="match status" value="1"/>
</dbReference>
<dbReference type="Gene3D" id="2.60.220.50">
    <property type="match status" value="1"/>
</dbReference>
<keyword evidence="4" id="KW-0597">Phosphoprotein</keyword>
<feature type="transmembrane region" description="Helical" evidence="19">
    <location>
        <begin position="49"/>
        <end position="69"/>
    </location>
</feature>
<keyword evidence="6" id="KW-0732">Signal</keyword>
<feature type="transmembrane region" description="Helical" evidence="19">
    <location>
        <begin position="1109"/>
        <end position="1132"/>
    </location>
</feature>
<gene>
    <name evidence="25" type="ORF">J4Q44_G00177620</name>
</gene>
<dbReference type="InterPro" id="IPR057244">
    <property type="entry name" value="GAIN_B"/>
</dbReference>
<dbReference type="PANTHER" id="PTHR12011:SF62">
    <property type="entry name" value="ADHESION G PROTEIN-COUPLED RECEPTOR L1"/>
    <property type="match status" value="1"/>
</dbReference>
<dbReference type="Pfam" id="PF00002">
    <property type="entry name" value="7tm_2"/>
    <property type="match status" value="1"/>
</dbReference>
<dbReference type="InterPro" id="IPR043159">
    <property type="entry name" value="Lectin_gal-bd_sf"/>
</dbReference>
<dbReference type="InterPro" id="IPR000922">
    <property type="entry name" value="Lectin_gal-bd_dom"/>
</dbReference>
<evidence type="ECO:0000256" key="8">
    <source>
        <dbReference type="ARBA" id="ARBA00022989"/>
    </source>
</evidence>
<evidence type="ECO:0000256" key="16">
    <source>
        <dbReference type="ARBA" id="ARBA00034109"/>
    </source>
</evidence>
<protein>
    <submittedName>
        <fullName evidence="25">Uncharacterized protein</fullName>
    </submittedName>
</protein>
<evidence type="ECO:0000256" key="11">
    <source>
        <dbReference type="ARBA" id="ARBA00023136"/>
    </source>
</evidence>
<comment type="similarity">
    <text evidence="2">Belongs to the G-protein coupled receptor 2 family. Adhesion G-protein coupled receptor (ADGR) subfamily.</text>
</comment>
<accession>A0AAN8LJL1</accession>
<keyword evidence="7" id="KW-0677">Repeat</keyword>
<dbReference type="InterPro" id="IPR001879">
    <property type="entry name" value="GPCR_2_extracellular_dom"/>
</dbReference>
<evidence type="ECO:0000256" key="1">
    <source>
        <dbReference type="ARBA" id="ARBA00004651"/>
    </source>
</evidence>
<feature type="region of interest" description="Disordered" evidence="18">
    <location>
        <begin position="1"/>
        <end position="24"/>
    </location>
</feature>
<feature type="compositionally biased region" description="Basic and acidic residues" evidence="18">
    <location>
        <begin position="1"/>
        <end position="22"/>
    </location>
</feature>